<feature type="compositionally biased region" description="Polar residues" evidence="1">
    <location>
        <begin position="101"/>
        <end position="125"/>
    </location>
</feature>
<feature type="region of interest" description="Disordered" evidence="1">
    <location>
        <begin position="492"/>
        <end position="557"/>
    </location>
</feature>
<protein>
    <recommendedName>
        <fullName evidence="4">Peptidase A2 domain-containing protein</fullName>
    </recommendedName>
</protein>
<comment type="caution">
    <text evidence="2">The sequence shown here is derived from an EMBL/GenBank/DDBJ whole genome shotgun (WGS) entry which is preliminary data.</text>
</comment>
<gene>
    <name evidence="2" type="ORF">Glove_199g202</name>
</gene>
<sequence length="637" mass="73032">MNIDIENEFDQMYILFFEDNNLLDQAEIIKKNNNINKELADKITEVLPREGEVKVRFFVAVKHSTFRVILYSSTLLATTQGAETTDLTEESIITTREPDQEPSTNTPDQPETNAMAQNTQGTTAEDTAAQNIASTLDALDLDLQITVSNPLETVESLRMYEKKPGEAQMFLGTTKNFLHTRCFFVSLTNAFADRTKNNFRWPASMPNDIRSHVFWALTDNVNVFEGDQDRESALNFLYFYDSLDKGIFDEHKKEWVLVYGQKVIKYGSEEYTNQQLSDLEDEMVGAIYLPIDPLLREQHLNPKIPAARAVHSQRSNDSGKHLLKELDWGMKARLPILDANKLYKTVVDTGAPETILPYIVRRSLGKKGWFNRSSTAPVWEPMPGDQVDSSLIGNDILDEFNYVHKRRGPFMFLNSRPIEENAELKIRFEGLEKKNKMDTGNLIAENIDEFLVLKSKERVSSEIKQRNREKKLQRESAEDLPGLNFRYSEQHHVSGKEKCQEISVTKRDDRQKNFSNPNIETKEYLSQERPGSESPNHKIYVSEEPDEIEPTKSQSIEQGLTKELQSRVTDKTARTQLYKEMLNHLPGITSGNLRMKTLRAKKIQMLFGKIGVGIEKLSKLPTVYMPSQTLLIVKFKT</sequence>
<feature type="compositionally biased region" description="Basic and acidic residues" evidence="1">
    <location>
        <begin position="492"/>
        <end position="512"/>
    </location>
</feature>
<name>A0A397IPY3_9GLOM</name>
<reference evidence="2 3" key="1">
    <citation type="submission" date="2018-08" db="EMBL/GenBank/DDBJ databases">
        <title>Genome and evolution of the arbuscular mycorrhizal fungus Diversispora epigaea (formerly Glomus versiforme) and its bacterial endosymbionts.</title>
        <authorList>
            <person name="Sun X."/>
            <person name="Fei Z."/>
            <person name="Harrison M."/>
        </authorList>
    </citation>
    <scope>NUCLEOTIDE SEQUENCE [LARGE SCALE GENOMIC DNA]</scope>
    <source>
        <strain evidence="2 3">IT104</strain>
    </source>
</reference>
<keyword evidence="3" id="KW-1185">Reference proteome</keyword>
<proteinExistence type="predicted"/>
<evidence type="ECO:0008006" key="4">
    <source>
        <dbReference type="Google" id="ProtNLM"/>
    </source>
</evidence>
<evidence type="ECO:0000256" key="1">
    <source>
        <dbReference type="SAM" id="MobiDB-lite"/>
    </source>
</evidence>
<dbReference type="AlphaFoldDB" id="A0A397IPY3"/>
<dbReference type="Proteomes" id="UP000266861">
    <property type="component" value="Unassembled WGS sequence"/>
</dbReference>
<dbReference type="OrthoDB" id="2328224at2759"/>
<evidence type="ECO:0000313" key="3">
    <source>
        <dbReference type="Proteomes" id="UP000266861"/>
    </source>
</evidence>
<dbReference type="EMBL" id="PQFF01000187">
    <property type="protein sequence ID" value="RHZ76308.1"/>
    <property type="molecule type" value="Genomic_DNA"/>
</dbReference>
<organism evidence="2 3">
    <name type="scientific">Diversispora epigaea</name>
    <dbReference type="NCBI Taxonomy" id="1348612"/>
    <lineage>
        <taxon>Eukaryota</taxon>
        <taxon>Fungi</taxon>
        <taxon>Fungi incertae sedis</taxon>
        <taxon>Mucoromycota</taxon>
        <taxon>Glomeromycotina</taxon>
        <taxon>Glomeromycetes</taxon>
        <taxon>Diversisporales</taxon>
        <taxon>Diversisporaceae</taxon>
        <taxon>Diversispora</taxon>
    </lineage>
</organism>
<feature type="region of interest" description="Disordered" evidence="1">
    <location>
        <begin position="82"/>
        <end position="125"/>
    </location>
</feature>
<evidence type="ECO:0000313" key="2">
    <source>
        <dbReference type="EMBL" id="RHZ76308.1"/>
    </source>
</evidence>
<accession>A0A397IPY3</accession>